<feature type="transmembrane region" description="Helical" evidence="8">
    <location>
        <begin position="56"/>
        <end position="75"/>
    </location>
</feature>
<dbReference type="Gene3D" id="1.20.1250.20">
    <property type="entry name" value="MFS general substrate transporter like domains"/>
    <property type="match status" value="2"/>
</dbReference>
<dbReference type="SUPFAM" id="SSF103473">
    <property type="entry name" value="MFS general substrate transporter"/>
    <property type="match status" value="1"/>
</dbReference>
<dbReference type="InterPro" id="IPR051788">
    <property type="entry name" value="MFS_Transporter"/>
</dbReference>
<feature type="transmembrane region" description="Helical" evidence="8">
    <location>
        <begin position="26"/>
        <end position="49"/>
    </location>
</feature>
<gene>
    <name evidence="10" type="ORF">VT52_021280</name>
</gene>
<feature type="transmembrane region" description="Helical" evidence="8">
    <location>
        <begin position="171"/>
        <end position="195"/>
    </location>
</feature>
<keyword evidence="6 8" id="KW-0472">Membrane</keyword>
<feature type="transmembrane region" description="Helical" evidence="8">
    <location>
        <begin position="215"/>
        <end position="239"/>
    </location>
</feature>
<feature type="transmembrane region" description="Helical" evidence="8">
    <location>
        <begin position="145"/>
        <end position="164"/>
    </location>
</feature>
<evidence type="ECO:0000256" key="1">
    <source>
        <dbReference type="ARBA" id="ARBA00004651"/>
    </source>
</evidence>
<comment type="caution">
    <text evidence="10">The sequence shown here is derived from an EMBL/GenBank/DDBJ whole genome shotgun (WGS) entry which is preliminary data.</text>
</comment>
<dbReference type="InterPro" id="IPR011701">
    <property type="entry name" value="MFS"/>
</dbReference>
<evidence type="ECO:0000256" key="5">
    <source>
        <dbReference type="ARBA" id="ARBA00022989"/>
    </source>
</evidence>
<evidence type="ECO:0000256" key="2">
    <source>
        <dbReference type="ARBA" id="ARBA00008335"/>
    </source>
</evidence>
<dbReference type="GO" id="GO:0005886">
    <property type="term" value="C:plasma membrane"/>
    <property type="evidence" value="ECO:0007669"/>
    <property type="project" value="UniProtKB-SubCell"/>
</dbReference>
<dbReference type="PANTHER" id="PTHR23514">
    <property type="entry name" value="BYPASS OF STOP CODON PROTEIN 6"/>
    <property type="match status" value="1"/>
</dbReference>
<evidence type="ECO:0000256" key="8">
    <source>
        <dbReference type="SAM" id="Phobius"/>
    </source>
</evidence>
<dbReference type="Pfam" id="PF07690">
    <property type="entry name" value="MFS_1"/>
    <property type="match status" value="1"/>
</dbReference>
<feature type="transmembrane region" description="Helical" evidence="8">
    <location>
        <begin position="121"/>
        <end position="139"/>
    </location>
</feature>
<dbReference type="Proteomes" id="UP000034838">
    <property type="component" value="Unassembled WGS sequence"/>
</dbReference>
<feature type="domain" description="Major facilitator superfamily (MFS) profile" evidence="9">
    <location>
        <begin position="1"/>
        <end position="358"/>
    </location>
</feature>
<name>A0A1J4Q0F6_9ACTN</name>
<dbReference type="PANTHER" id="PTHR23514:SF3">
    <property type="entry name" value="BYPASS OF STOP CODON PROTEIN 6"/>
    <property type="match status" value="1"/>
</dbReference>
<dbReference type="InterPro" id="IPR020846">
    <property type="entry name" value="MFS_dom"/>
</dbReference>
<sequence length="381" mass="38582">MVIGALQALYGPAIPALRKDFGISPAVAGLSLSAHFAAAVVGVLGYHLLRERLGHRVLLGASYLLMALGAVVFATAPNWPLALVGTFVIGLGFGGVDYGLNQLFAVAFGRRSTAMLNLLNGHFGVGAIAGPALVGWLGAGHYPGIFLGVAVVCVLILFTLGGVASREPEPVVEVASGAGARVAPIIAAFIGVYVLHVAIETGVGGWEPTHLETVGFAAATAATATSAYWAAMTIGRFVVVPLCLRYSAPAILTVCCAGMAGFLLLATLPSAAPYAYFGVGLAIAPIFPTCLPWLNRAVPSVAAAGAYVMAASMIGGVAFPPLLGVVIDGLDVKALPVVLFALAGVCLLLSFWLRGNAPDPDGPTASNPGSAGTTRPSEVQA</sequence>
<accession>A0A1J4Q0F6</accession>
<keyword evidence="3" id="KW-0813">Transport</keyword>
<dbReference type="PROSITE" id="PS50850">
    <property type="entry name" value="MFS"/>
    <property type="match status" value="1"/>
</dbReference>
<feature type="transmembrane region" description="Helical" evidence="8">
    <location>
        <begin position="246"/>
        <end position="268"/>
    </location>
</feature>
<feature type="transmembrane region" description="Helical" evidence="8">
    <location>
        <begin position="274"/>
        <end position="294"/>
    </location>
</feature>
<keyword evidence="5 8" id="KW-1133">Transmembrane helix</keyword>
<dbReference type="GO" id="GO:0022857">
    <property type="term" value="F:transmembrane transporter activity"/>
    <property type="evidence" value="ECO:0007669"/>
    <property type="project" value="InterPro"/>
</dbReference>
<organism evidence="10 11">
    <name type="scientific">Streptomyces malaysiense</name>
    <dbReference type="NCBI Taxonomy" id="1428626"/>
    <lineage>
        <taxon>Bacteria</taxon>
        <taxon>Bacillati</taxon>
        <taxon>Actinomycetota</taxon>
        <taxon>Actinomycetes</taxon>
        <taxon>Kitasatosporales</taxon>
        <taxon>Streptomycetaceae</taxon>
        <taxon>Streptomyces</taxon>
    </lineage>
</organism>
<dbReference type="EMBL" id="LBDA02000051">
    <property type="protein sequence ID" value="OIK25560.1"/>
    <property type="molecule type" value="Genomic_DNA"/>
</dbReference>
<feature type="transmembrane region" description="Helical" evidence="8">
    <location>
        <begin position="301"/>
        <end position="322"/>
    </location>
</feature>
<keyword evidence="11" id="KW-1185">Reference proteome</keyword>
<reference evidence="10" key="1">
    <citation type="submission" date="2016-10" db="EMBL/GenBank/DDBJ databases">
        <title>Genome sequence of Streptomyces malaysiense MUSC 136.</title>
        <authorList>
            <person name="Lee L.-H."/>
            <person name="Ser H.-L."/>
        </authorList>
    </citation>
    <scope>NUCLEOTIDE SEQUENCE [LARGE SCALE GENOMIC DNA]</scope>
    <source>
        <strain evidence="10">MUSC 136</strain>
    </source>
</reference>
<keyword evidence="4 8" id="KW-0812">Transmembrane</keyword>
<dbReference type="AlphaFoldDB" id="A0A1J4Q0F6"/>
<feature type="transmembrane region" description="Helical" evidence="8">
    <location>
        <begin position="334"/>
        <end position="353"/>
    </location>
</feature>
<evidence type="ECO:0000256" key="4">
    <source>
        <dbReference type="ARBA" id="ARBA00022692"/>
    </source>
</evidence>
<evidence type="ECO:0000313" key="11">
    <source>
        <dbReference type="Proteomes" id="UP000034838"/>
    </source>
</evidence>
<comment type="subcellular location">
    <subcellularLocation>
        <location evidence="1">Cell membrane</location>
        <topology evidence="1">Multi-pass membrane protein</topology>
    </subcellularLocation>
</comment>
<evidence type="ECO:0000256" key="7">
    <source>
        <dbReference type="SAM" id="MobiDB-lite"/>
    </source>
</evidence>
<feature type="transmembrane region" description="Helical" evidence="8">
    <location>
        <begin position="81"/>
        <end position="100"/>
    </location>
</feature>
<dbReference type="InterPro" id="IPR036259">
    <property type="entry name" value="MFS_trans_sf"/>
</dbReference>
<protein>
    <submittedName>
        <fullName evidence="10">MFS transporter</fullName>
    </submittedName>
</protein>
<feature type="region of interest" description="Disordered" evidence="7">
    <location>
        <begin position="361"/>
        <end position="381"/>
    </location>
</feature>
<evidence type="ECO:0000256" key="3">
    <source>
        <dbReference type="ARBA" id="ARBA00022448"/>
    </source>
</evidence>
<evidence type="ECO:0000313" key="10">
    <source>
        <dbReference type="EMBL" id="OIK25560.1"/>
    </source>
</evidence>
<feature type="compositionally biased region" description="Polar residues" evidence="7">
    <location>
        <begin position="364"/>
        <end position="381"/>
    </location>
</feature>
<proteinExistence type="inferred from homology"/>
<evidence type="ECO:0000256" key="6">
    <source>
        <dbReference type="ARBA" id="ARBA00023136"/>
    </source>
</evidence>
<evidence type="ECO:0000259" key="9">
    <source>
        <dbReference type="PROSITE" id="PS50850"/>
    </source>
</evidence>
<comment type="similarity">
    <text evidence="2">Belongs to the major facilitator superfamily.</text>
</comment>